<keyword evidence="9 13" id="KW-0460">Magnesium</keyword>
<dbReference type="PANTHER" id="PTHR13451">
    <property type="entry name" value="CLASS II CROSSOVER JUNCTION ENDONUCLEASE MUS81"/>
    <property type="match status" value="1"/>
</dbReference>
<dbReference type="GO" id="GO:0008821">
    <property type="term" value="F:crossover junction DNA endonuclease activity"/>
    <property type="evidence" value="ECO:0007669"/>
    <property type="project" value="UniProtKB-UniRule"/>
</dbReference>
<evidence type="ECO:0000256" key="1">
    <source>
        <dbReference type="ARBA" id="ARBA00001946"/>
    </source>
</evidence>
<dbReference type="InterPro" id="IPR047416">
    <property type="entry name" value="XPF_nuclease_Mus81"/>
</dbReference>
<dbReference type="InterPro" id="IPR011335">
    <property type="entry name" value="Restrct_endonuc-II-like"/>
</dbReference>
<name>A0ABD2NKG1_9CUCU</name>
<dbReference type="Gene3D" id="1.10.10.10">
    <property type="entry name" value="Winged helix-like DNA-binding domain superfamily/Winged helix DNA-binding domain"/>
    <property type="match status" value="1"/>
</dbReference>
<evidence type="ECO:0000256" key="8">
    <source>
        <dbReference type="ARBA" id="ARBA00022801"/>
    </source>
</evidence>
<evidence type="ECO:0000256" key="12">
    <source>
        <dbReference type="ARBA" id="ARBA00023242"/>
    </source>
</evidence>
<dbReference type="FunFam" id="1.10.150.110:FF:000001">
    <property type="entry name" value="Putative Crossover junction endonuclease MUS81"/>
    <property type="match status" value="1"/>
</dbReference>
<dbReference type="Gene3D" id="1.10.150.110">
    <property type="entry name" value="DNA polymerase beta, N-terminal domain-like"/>
    <property type="match status" value="1"/>
</dbReference>
<dbReference type="GO" id="GO:0048476">
    <property type="term" value="C:Holliday junction resolvase complex"/>
    <property type="evidence" value="ECO:0007669"/>
    <property type="project" value="UniProtKB-UniRule"/>
</dbReference>
<keyword evidence="10 13" id="KW-0233">DNA recombination</keyword>
<comment type="caution">
    <text evidence="15">The sequence shown here is derived from an EMBL/GenBank/DDBJ whole genome shotgun (WGS) entry which is preliminary data.</text>
</comment>
<keyword evidence="6 13" id="KW-0255">Endonuclease</keyword>
<keyword evidence="11 13" id="KW-0234">DNA repair</keyword>
<dbReference type="GO" id="GO:0006308">
    <property type="term" value="P:DNA catabolic process"/>
    <property type="evidence" value="ECO:0007669"/>
    <property type="project" value="UniProtKB-UniRule"/>
</dbReference>
<dbReference type="GO" id="GO:0046872">
    <property type="term" value="F:metal ion binding"/>
    <property type="evidence" value="ECO:0007669"/>
    <property type="project" value="UniProtKB-UniRule"/>
</dbReference>
<dbReference type="InterPro" id="IPR042530">
    <property type="entry name" value="EME1/EME2_C"/>
</dbReference>
<dbReference type="Pfam" id="PF02732">
    <property type="entry name" value="ERCC4"/>
    <property type="match status" value="1"/>
</dbReference>
<proteinExistence type="inferred from homology"/>
<evidence type="ECO:0000256" key="9">
    <source>
        <dbReference type="ARBA" id="ARBA00022842"/>
    </source>
</evidence>
<evidence type="ECO:0000259" key="14">
    <source>
        <dbReference type="SMART" id="SM00891"/>
    </source>
</evidence>
<dbReference type="Pfam" id="PF14716">
    <property type="entry name" value="HHH_8"/>
    <property type="match status" value="1"/>
</dbReference>
<dbReference type="PANTHER" id="PTHR13451:SF0">
    <property type="entry name" value="CROSSOVER JUNCTION ENDONUCLEASE MUS81"/>
    <property type="match status" value="1"/>
</dbReference>
<feature type="domain" description="ERCC4" evidence="14">
    <location>
        <begin position="265"/>
        <end position="368"/>
    </location>
</feature>
<dbReference type="GO" id="GO:0005634">
    <property type="term" value="C:nucleus"/>
    <property type="evidence" value="ECO:0007669"/>
    <property type="project" value="UniProtKB-SubCell"/>
</dbReference>
<dbReference type="GO" id="GO:0000727">
    <property type="term" value="P:double-strand break repair via break-induced replication"/>
    <property type="evidence" value="ECO:0007669"/>
    <property type="project" value="UniProtKB-UniRule"/>
</dbReference>
<evidence type="ECO:0000256" key="7">
    <source>
        <dbReference type="ARBA" id="ARBA00022763"/>
    </source>
</evidence>
<evidence type="ECO:0000256" key="3">
    <source>
        <dbReference type="ARBA" id="ARBA00010015"/>
    </source>
</evidence>
<protein>
    <recommendedName>
        <fullName evidence="13">Crossover junction endonuclease MUS81</fullName>
        <ecNumber evidence="13">3.1.22.-</ecNumber>
    </recommendedName>
</protein>
<dbReference type="InterPro" id="IPR027421">
    <property type="entry name" value="DNA_pol_lamdba_lyase_dom_sf"/>
</dbReference>
<feature type="domain" description="ERCC4" evidence="14">
    <location>
        <begin position="388"/>
        <end position="500"/>
    </location>
</feature>
<dbReference type="EMBL" id="JABFTP020000124">
    <property type="protein sequence ID" value="KAL3279187.1"/>
    <property type="molecule type" value="Genomic_DNA"/>
</dbReference>
<comment type="subcellular location">
    <subcellularLocation>
        <location evidence="2 13">Nucleus</location>
    </subcellularLocation>
</comment>
<reference evidence="15 16" key="1">
    <citation type="journal article" date="2021" name="BMC Biol.">
        <title>Horizontally acquired antibacterial genes associated with adaptive radiation of ladybird beetles.</title>
        <authorList>
            <person name="Li H.S."/>
            <person name="Tang X.F."/>
            <person name="Huang Y.H."/>
            <person name="Xu Z.Y."/>
            <person name="Chen M.L."/>
            <person name="Du X.Y."/>
            <person name="Qiu B.Y."/>
            <person name="Chen P.T."/>
            <person name="Zhang W."/>
            <person name="Slipinski A."/>
            <person name="Escalona H.E."/>
            <person name="Waterhouse R.M."/>
            <person name="Zwick A."/>
            <person name="Pang H."/>
        </authorList>
    </citation>
    <scope>NUCLEOTIDE SEQUENCE [LARGE SCALE GENOMIC DNA]</scope>
    <source>
        <strain evidence="15">SYSU2018</strain>
    </source>
</reference>
<dbReference type="Proteomes" id="UP001516400">
    <property type="component" value="Unassembled WGS sequence"/>
</dbReference>
<dbReference type="InterPro" id="IPR006166">
    <property type="entry name" value="ERCC4_domain"/>
</dbReference>
<dbReference type="SUPFAM" id="SSF47802">
    <property type="entry name" value="DNA polymerase beta, N-terminal domain-like"/>
    <property type="match status" value="1"/>
</dbReference>
<evidence type="ECO:0000313" key="15">
    <source>
        <dbReference type="EMBL" id="KAL3279187.1"/>
    </source>
</evidence>
<comment type="similarity">
    <text evidence="3 13">Belongs to the XPF family.</text>
</comment>
<evidence type="ECO:0000256" key="11">
    <source>
        <dbReference type="ARBA" id="ARBA00023204"/>
    </source>
</evidence>
<dbReference type="InterPro" id="IPR033309">
    <property type="entry name" value="Mus81"/>
</dbReference>
<dbReference type="SMART" id="SM00891">
    <property type="entry name" value="ERCC4"/>
    <property type="match status" value="2"/>
</dbReference>
<comment type="function">
    <text evidence="13">Interacts with EME1 to form a DNA structure-specific endonuclease with substrate preference for branched DNA structures with a 5'-end at the branch nick. Typical substrates include 3'-flap structures, D-loops, replication forks and nicked Holliday junctions. May be required in mitosis for the processing of stalled or collapsed replication fork intermediates. May be required in meiosis for the repair of meiosis-specific double strand breaks subsequent to single-end invasion (SEI).</text>
</comment>
<evidence type="ECO:0000313" key="16">
    <source>
        <dbReference type="Proteomes" id="UP001516400"/>
    </source>
</evidence>
<gene>
    <name evidence="15" type="ORF">HHI36_016700</name>
</gene>
<dbReference type="CDD" id="cd20074">
    <property type="entry name" value="XPF_nuclease_Mus81"/>
    <property type="match status" value="1"/>
</dbReference>
<dbReference type="InterPro" id="IPR010996">
    <property type="entry name" value="HHH_MUS81"/>
</dbReference>
<evidence type="ECO:0000256" key="5">
    <source>
        <dbReference type="ARBA" id="ARBA00022723"/>
    </source>
</evidence>
<dbReference type="GO" id="GO:0003677">
    <property type="term" value="F:DNA binding"/>
    <property type="evidence" value="ECO:0007669"/>
    <property type="project" value="UniProtKB-UniRule"/>
</dbReference>
<keyword evidence="7 13" id="KW-0227">DNA damage</keyword>
<keyword evidence="16" id="KW-1185">Reference proteome</keyword>
<dbReference type="Pfam" id="PF21136">
    <property type="entry name" value="WHD_MUS81"/>
    <property type="match status" value="1"/>
</dbReference>
<dbReference type="InterPro" id="IPR047417">
    <property type="entry name" value="WHD_MUS81"/>
</dbReference>
<keyword evidence="12 13" id="KW-0539">Nucleus</keyword>
<dbReference type="Gene3D" id="3.40.50.10130">
    <property type="match status" value="1"/>
</dbReference>
<dbReference type="GO" id="GO:0031297">
    <property type="term" value="P:replication fork processing"/>
    <property type="evidence" value="ECO:0007669"/>
    <property type="project" value="UniProtKB-ARBA"/>
</dbReference>
<dbReference type="FunFam" id="1.10.10.10:FF:000307">
    <property type="entry name" value="Crossover junction endonuclease MUS81"/>
    <property type="match status" value="1"/>
</dbReference>
<comment type="cofactor">
    <cofactor evidence="1 13">
        <name>Mg(2+)</name>
        <dbReference type="ChEBI" id="CHEBI:18420"/>
    </cofactor>
</comment>
<evidence type="ECO:0000256" key="2">
    <source>
        <dbReference type="ARBA" id="ARBA00004123"/>
    </source>
</evidence>
<evidence type="ECO:0000256" key="4">
    <source>
        <dbReference type="ARBA" id="ARBA00022722"/>
    </source>
</evidence>
<dbReference type="GO" id="GO:0007127">
    <property type="term" value="P:meiosis I"/>
    <property type="evidence" value="ECO:0007669"/>
    <property type="project" value="UniProtKB-ARBA"/>
</dbReference>
<dbReference type="InterPro" id="IPR036388">
    <property type="entry name" value="WH-like_DNA-bd_sf"/>
</dbReference>
<keyword evidence="8 13" id="KW-0378">Hydrolase</keyword>
<dbReference type="Gene3D" id="1.10.150.670">
    <property type="entry name" value="Crossover junction endonuclease EME1, DNA-binding domain"/>
    <property type="match status" value="1"/>
</dbReference>
<dbReference type="EC" id="3.1.22.-" evidence="13"/>
<comment type="subunit">
    <text evidence="13">Interacts with EME1.</text>
</comment>
<dbReference type="Pfam" id="PF21292">
    <property type="entry name" value="EME1-MUS81_C"/>
    <property type="match status" value="1"/>
</dbReference>
<organism evidence="15 16">
    <name type="scientific">Cryptolaemus montrouzieri</name>
    <dbReference type="NCBI Taxonomy" id="559131"/>
    <lineage>
        <taxon>Eukaryota</taxon>
        <taxon>Metazoa</taxon>
        <taxon>Ecdysozoa</taxon>
        <taxon>Arthropoda</taxon>
        <taxon>Hexapoda</taxon>
        <taxon>Insecta</taxon>
        <taxon>Pterygota</taxon>
        <taxon>Neoptera</taxon>
        <taxon>Endopterygota</taxon>
        <taxon>Coleoptera</taxon>
        <taxon>Polyphaga</taxon>
        <taxon>Cucujiformia</taxon>
        <taxon>Coccinelloidea</taxon>
        <taxon>Coccinellidae</taxon>
        <taxon>Scymninae</taxon>
        <taxon>Scymnini</taxon>
        <taxon>Cryptolaemus</taxon>
    </lineage>
</organism>
<evidence type="ECO:0000256" key="10">
    <source>
        <dbReference type="ARBA" id="ARBA00023172"/>
    </source>
</evidence>
<keyword evidence="4 13" id="KW-0540">Nuclease</keyword>
<evidence type="ECO:0000256" key="13">
    <source>
        <dbReference type="RuleBase" id="RU369042"/>
    </source>
</evidence>
<dbReference type="CDD" id="cd21036">
    <property type="entry name" value="WH_MUS81"/>
    <property type="match status" value="1"/>
</dbReference>
<dbReference type="FunFam" id="3.40.50.10130:FF:000003">
    <property type="entry name" value="Crossover junction endonuclease MUS81"/>
    <property type="match status" value="1"/>
</dbReference>
<sequence>MNKTDDEKRVTVKLQCPNPIFEKLLIEWRDEAKERNSKTQHAYSLALQSIRKYPLPLETGRDCKILKGFGTKLCEKLDAALKKYKDEDRMSCTITKSRTSKEIISKTNQKVAKAAQTKEKLSEYIPAYKSGSYAILLTLYKTSLESNYQGFMYKKDIIKAAQCICEKSFTKSEPGAFYTAWNSMKTLLSKNLVRKESNPAKFSLTSEGILLALKLYTATPSVYESRTIPSTDSVMKLDNNTGKEYDNKVPDLDIQMHNLKYSIPQATVMSSELKETNGGNIEPQEDPILCELLHLNVKYEVKNLKVGDYCWICRDRTSKDELVLPYVIERKRMDDLASSIKDGRFHEQKFRLNQCGLQNVIYMIETYGKNDEHVGLPLSSLYQATINTMIQDGFSVKFVEGTRGVAEYLSCMSNLLRKNYETKTIVSCSKENISRISICDDLVSLMFFREFNQLSSKAKNFTVKEMFIKQLLQLKGLSIEKALAIVEMYPTPQLLMSAFEESQTKNVNIISNIKYGKLGKKIGPLLGNIIHQLFTKMSFS</sequence>
<keyword evidence="5 13" id="KW-0479">Metal-binding</keyword>
<accession>A0ABD2NKG1</accession>
<evidence type="ECO:0000256" key="6">
    <source>
        <dbReference type="ARBA" id="ARBA00022759"/>
    </source>
</evidence>
<dbReference type="AlphaFoldDB" id="A0ABD2NKG1"/>
<dbReference type="SUPFAM" id="SSF52980">
    <property type="entry name" value="Restriction endonuclease-like"/>
    <property type="match status" value="1"/>
</dbReference>